<dbReference type="GO" id="GO:0006527">
    <property type="term" value="P:L-arginine catabolic process"/>
    <property type="evidence" value="ECO:0007669"/>
    <property type="project" value="InterPro"/>
</dbReference>
<evidence type="ECO:0000259" key="17">
    <source>
        <dbReference type="Pfam" id="PF17810"/>
    </source>
</evidence>
<keyword evidence="12 19" id="KW-0456">Lyase</keyword>
<keyword evidence="8" id="KW-0460">Magnesium</keyword>
<feature type="domain" description="Arginine decarboxylase helical bundle" evidence="17">
    <location>
        <begin position="376"/>
        <end position="450"/>
    </location>
</feature>
<evidence type="ECO:0000256" key="14">
    <source>
        <dbReference type="PIRSR" id="PIRSR001336-50"/>
    </source>
</evidence>
<dbReference type="Gene3D" id="2.40.37.10">
    <property type="entry name" value="Lyase, Ornithine Decarboxylase, Chain A, domain 1"/>
    <property type="match status" value="1"/>
</dbReference>
<dbReference type="PRINTS" id="PR01179">
    <property type="entry name" value="ODADCRBXLASE"/>
</dbReference>
<protein>
    <recommendedName>
        <fullName evidence="5 13">Arginine decarboxylase</fullName>
        <ecNumber evidence="5 13">4.1.1.19</ecNumber>
    </recommendedName>
</protein>
<dbReference type="Gene3D" id="3.20.20.10">
    <property type="entry name" value="Alanine racemase"/>
    <property type="match status" value="1"/>
</dbReference>
<evidence type="ECO:0000256" key="2">
    <source>
        <dbReference type="ARBA" id="ARBA00001946"/>
    </source>
</evidence>
<evidence type="ECO:0000256" key="5">
    <source>
        <dbReference type="ARBA" id="ARBA00012426"/>
    </source>
</evidence>
<dbReference type="InterPro" id="IPR022644">
    <property type="entry name" value="De-COase2_N"/>
</dbReference>
<dbReference type="PRINTS" id="PR01180">
    <property type="entry name" value="ARGDCRBXLASE"/>
</dbReference>
<dbReference type="Gene3D" id="1.10.287.3440">
    <property type="match status" value="1"/>
</dbReference>
<dbReference type="PROSITE" id="PS00878">
    <property type="entry name" value="ODR_DC_2_1"/>
    <property type="match status" value="1"/>
</dbReference>
<dbReference type="GO" id="GO:0046872">
    <property type="term" value="F:metal ion binding"/>
    <property type="evidence" value="ECO:0007669"/>
    <property type="project" value="UniProtKB-KW"/>
</dbReference>
<dbReference type="PANTHER" id="PTHR43295">
    <property type="entry name" value="ARGININE DECARBOXYLASE"/>
    <property type="match status" value="1"/>
</dbReference>
<dbReference type="NCBIfam" id="NF003763">
    <property type="entry name" value="PRK05354.1"/>
    <property type="match status" value="1"/>
</dbReference>
<feature type="domain" description="Orn/DAP/Arg decarboxylase 2 N-terminal" evidence="16">
    <location>
        <begin position="96"/>
        <end position="344"/>
    </location>
</feature>
<dbReference type="Gene3D" id="1.20.58.930">
    <property type="match status" value="1"/>
</dbReference>
<comment type="cofactor">
    <cofactor evidence="2">
        <name>Mg(2+)</name>
        <dbReference type="ChEBI" id="CHEBI:18420"/>
    </cofactor>
</comment>
<evidence type="ECO:0000256" key="12">
    <source>
        <dbReference type="ARBA" id="ARBA00023239"/>
    </source>
</evidence>
<feature type="active site" description="Proton donor" evidence="15">
    <location>
        <position position="500"/>
    </location>
</feature>
<proteinExistence type="inferred from homology"/>
<keyword evidence="7" id="KW-0210">Decarboxylase</keyword>
<feature type="domain" description="Arginine decarboxylase C-terminal helical" evidence="18">
    <location>
        <begin position="578"/>
        <end position="631"/>
    </location>
</feature>
<dbReference type="InterPro" id="IPR022653">
    <property type="entry name" value="De-COase2_pyr-phos_BS"/>
</dbReference>
<evidence type="ECO:0000256" key="8">
    <source>
        <dbReference type="ARBA" id="ARBA00022842"/>
    </source>
</evidence>
<sequence length="633" mass="71637">MTGNTWHIRKSAEAYGIDRWSSGYFGISKKGEVVVNVENAGGKHEVSLREIVDGLEQRGLDMPVMLRLENLVDKRIQEMYAGFNNAIKVSNYQAGYRGVFPIKVNQQSHVVERITEYGKPYHHGLEAGSKAELLIAMSTLTDLDSLIICNGYKDQEFIDLGLHARKLGLQCYFVVETPKELPMILERSKHWGIEPLIGLRLKLSTKVDGHWANDSGDRSLFGLNSSQLIHVIDELKHANMLHCLKMLHYHLGSQLPNIRNIRDGAREACRYYASILKEGAALEVLDLGGGLAVDYDGTGNGGYSCNYSLDEYCTDIIESIQESLDPLGIPHPQLVTESGRATVAPMSVLLFNVLDVGSFNPHPPKAPPNMCCEPTQALWDTYRHVETKRLQENYNDAFYYRDQVREAFRRNQINLRERAMGEDLFYAILQKIRSLVPQIKFPSAELETLNEHLADIYYGNFSVFQSLPDAWAIGQVFPLMPIHRLNEEPTRQAIIADLTCDCDGKIDTFVGSQSPQKTLPLHTIRDGEEYYLGVFLVGAYQETLGDLHNLFGDTNIASVSIDEEGGIEFMHELEGDSISDVLSYVEYQPKDLYRRFRTASEEAVRQKRITIADRQKMLKAFNESLSGYTYFER</sequence>
<dbReference type="EMBL" id="CACVAY010000051">
    <property type="protein sequence ID" value="CAA6811877.1"/>
    <property type="molecule type" value="Genomic_DNA"/>
</dbReference>
<dbReference type="InterPro" id="IPR029066">
    <property type="entry name" value="PLP-binding_barrel"/>
</dbReference>
<name>A0A6S6T599_9GAMM</name>
<keyword evidence="9 14" id="KW-0663">Pyridoxal phosphate</keyword>
<evidence type="ECO:0000256" key="10">
    <source>
        <dbReference type="ARBA" id="ARBA00023066"/>
    </source>
</evidence>
<organism evidence="19">
    <name type="scientific">uncultured Thiotrichaceae bacterium</name>
    <dbReference type="NCBI Taxonomy" id="298394"/>
    <lineage>
        <taxon>Bacteria</taxon>
        <taxon>Pseudomonadati</taxon>
        <taxon>Pseudomonadota</taxon>
        <taxon>Gammaproteobacteria</taxon>
        <taxon>Thiotrichales</taxon>
        <taxon>Thiotrichaceae</taxon>
        <taxon>environmental samples</taxon>
    </lineage>
</organism>
<dbReference type="InterPro" id="IPR040634">
    <property type="entry name" value="Arg_decarb_HB"/>
</dbReference>
<dbReference type="InterPro" id="IPR002985">
    <property type="entry name" value="Arg_decrbxlase"/>
</dbReference>
<dbReference type="Pfam" id="PF02784">
    <property type="entry name" value="Orn_Arg_deC_N"/>
    <property type="match status" value="1"/>
</dbReference>
<dbReference type="GO" id="GO:0008295">
    <property type="term" value="P:spermidine biosynthetic process"/>
    <property type="evidence" value="ECO:0007669"/>
    <property type="project" value="UniProtKB-UniRule"/>
</dbReference>
<dbReference type="InterPro" id="IPR000183">
    <property type="entry name" value="Orn/DAP/Arg_de-COase"/>
</dbReference>
<dbReference type="InterPro" id="IPR009006">
    <property type="entry name" value="Ala_racemase/Decarboxylase_C"/>
</dbReference>
<dbReference type="Pfam" id="PF17810">
    <property type="entry name" value="Arg_decarb_HB"/>
    <property type="match status" value="1"/>
</dbReference>
<keyword evidence="11" id="KW-0620">Polyamine biosynthesis</keyword>
<feature type="modified residue" description="N6-(pyridoxal phosphate)lysine" evidence="14">
    <location>
        <position position="103"/>
    </location>
</feature>
<dbReference type="PANTHER" id="PTHR43295:SF9">
    <property type="entry name" value="BIOSYNTHETIC ARGININE DECARBOXYLASE"/>
    <property type="match status" value="1"/>
</dbReference>
<dbReference type="PIRSF" id="PIRSF001336">
    <property type="entry name" value="Arg_decrbxlase"/>
    <property type="match status" value="1"/>
</dbReference>
<evidence type="ECO:0000259" key="18">
    <source>
        <dbReference type="Pfam" id="PF17944"/>
    </source>
</evidence>
<dbReference type="CDD" id="cd06830">
    <property type="entry name" value="PLPDE_III_ADC"/>
    <property type="match status" value="1"/>
</dbReference>
<accession>A0A6S6T599</accession>
<evidence type="ECO:0000256" key="11">
    <source>
        <dbReference type="ARBA" id="ARBA00023115"/>
    </source>
</evidence>
<evidence type="ECO:0000256" key="9">
    <source>
        <dbReference type="ARBA" id="ARBA00022898"/>
    </source>
</evidence>
<evidence type="ECO:0000256" key="3">
    <source>
        <dbReference type="ARBA" id="ARBA00002257"/>
    </source>
</evidence>
<dbReference type="InterPro" id="IPR041128">
    <property type="entry name" value="Arg_decarbox_C"/>
</dbReference>
<dbReference type="SUPFAM" id="SSF51419">
    <property type="entry name" value="PLP-binding barrel"/>
    <property type="match status" value="1"/>
</dbReference>
<evidence type="ECO:0000256" key="1">
    <source>
        <dbReference type="ARBA" id="ARBA00001933"/>
    </source>
</evidence>
<keyword evidence="6" id="KW-0479">Metal-binding</keyword>
<evidence type="ECO:0000256" key="15">
    <source>
        <dbReference type="PIRSR" id="PIRSR600183-50"/>
    </source>
</evidence>
<dbReference type="GO" id="GO:0008792">
    <property type="term" value="F:arginine decarboxylase activity"/>
    <property type="evidence" value="ECO:0007669"/>
    <property type="project" value="UniProtKB-UniRule"/>
</dbReference>
<dbReference type="Pfam" id="PF17944">
    <property type="entry name" value="Arg_decarbox_C"/>
    <property type="match status" value="1"/>
</dbReference>
<reference evidence="19" key="1">
    <citation type="submission" date="2020-01" db="EMBL/GenBank/DDBJ databases">
        <authorList>
            <person name="Meier V. D."/>
            <person name="Meier V D."/>
        </authorList>
    </citation>
    <scope>NUCLEOTIDE SEQUENCE</scope>
    <source>
        <strain evidence="19">HLG_WM_MAG_07</strain>
    </source>
</reference>
<comment type="similarity">
    <text evidence="4">Belongs to the Orn/Lys/Arg decarboxylase class-II family. SpeA subfamily.</text>
</comment>
<comment type="cofactor">
    <cofactor evidence="1 14">
        <name>pyridoxal 5'-phosphate</name>
        <dbReference type="ChEBI" id="CHEBI:597326"/>
    </cofactor>
</comment>
<dbReference type="SUPFAM" id="SSF50621">
    <property type="entry name" value="Alanine racemase C-terminal domain-like"/>
    <property type="match status" value="1"/>
</dbReference>
<evidence type="ECO:0000256" key="6">
    <source>
        <dbReference type="ARBA" id="ARBA00022723"/>
    </source>
</evidence>
<evidence type="ECO:0000256" key="7">
    <source>
        <dbReference type="ARBA" id="ARBA00022793"/>
    </source>
</evidence>
<gene>
    <name evidence="19" type="ORF">HELGO_WM37061</name>
</gene>
<evidence type="ECO:0000259" key="16">
    <source>
        <dbReference type="Pfam" id="PF02784"/>
    </source>
</evidence>
<dbReference type="NCBIfam" id="TIGR01273">
    <property type="entry name" value="speA"/>
    <property type="match status" value="1"/>
</dbReference>
<evidence type="ECO:0000256" key="13">
    <source>
        <dbReference type="NCBIfam" id="TIGR01273"/>
    </source>
</evidence>
<evidence type="ECO:0000256" key="4">
    <source>
        <dbReference type="ARBA" id="ARBA00008357"/>
    </source>
</evidence>
<dbReference type="EC" id="4.1.1.19" evidence="5 13"/>
<dbReference type="AlphaFoldDB" id="A0A6S6T599"/>
<evidence type="ECO:0000313" key="19">
    <source>
        <dbReference type="EMBL" id="CAA6811877.1"/>
    </source>
</evidence>
<comment type="function">
    <text evidence="3">Catalyzes the biosynthesis of agmatine from arginine.</text>
</comment>
<keyword evidence="10" id="KW-0745">Spermidine biosynthesis</keyword>